<dbReference type="GO" id="GO:0005763">
    <property type="term" value="C:mitochondrial small ribosomal subunit"/>
    <property type="evidence" value="ECO:0007669"/>
    <property type="project" value="TreeGrafter"/>
</dbReference>
<keyword evidence="5" id="KW-0496">Mitochondrion</keyword>
<feature type="compositionally biased region" description="Polar residues" evidence="8">
    <location>
        <begin position="45"/>
        <end position="55"/>
    </location>
</feature>
<protein>
    <recommendedName>
        <fullName evidence="7">Small ribosomal subunit protein mS29</fullName>
    </recommendedName>
</protein>
<dbReference type="PANTHER" id="PTHR12810">
    <property type="entry name" value="MITOCHONDRIAL 28S RIBOSOMAL PROTEIN S29"/>
    <property type="match status" value="1"/>
</dbReference>
<dbReference type="Proteomes" id="UP000398389">
    <property type="component" value="Unassembled WGS sequence"/>
</dbReference>
<keyword evidence="4" id="KW-0689">Ribosomal protein</keyword>
<accession>A0A5E8BIG3</accession>
<sequence>MLRGKVSASTKAALCSKSGSILGSTKIQTPKLLKSPVRQQTMAYATKKSFSQKSGGSDEKRRTTPAKNRDGFIYSFAHTAPYSNFHLKAPKITNEVFDLATVFPEDVSKRLPKSKVYEYSQKSIPSLIHLGSFNPDQKNELFNKHISLFRTSSSAQIFDILKAGISSPSSGNRFCITGAKGSGKTTAITHAQSFAVEQGYVVIHISRALDLVSGRYDASLVKNSRLQSSDSTGRVFNQPMYVNNLMRKIAKANKDVLGSINLSKEYEFPASRSFKALKFTPTDSLYTMLMNGRTHIEKCEVFNAFLEELSLQKQAPVLFTMDDFNALSHHSYAVNRDVDNNPIYHGELQLPKIFLDFFSGERTFQNGVIMTGLSSYKNGYTIPHGLGQGKPYAYAKSSDYDPTLAGKMRANGGVKAINIEPLTLEETEALLKYYSSGKVIHQPVDESFVQQKYFLSGNGNPLALLKSCIEVY</sequence>
<keyword evidence="3" id="KW-0809">Transit peptide</keyword>
<dbReference type="SUPFAM" id="SSF52540">
    <property type="entry name" value="P-loop containing nucleoside triphosphate hydrolases"/>
    <property type="match status" value="1"/>
</dbReference>
<evidence type="ECO:0000256" key="7">
    <source>
        <dbReference type="ARBA" id="ARBA00035140"/>
    </source>
</evidence>
<organism evidence="9 10">
    <name type="scientific">Magnusiomyces paraingens</name>
    <dbReference type="NCBI Taxonomy" id="2606893"/>
    <lineage>
        <taxon>Eukaryota</taxon>
        <taxon>Fungi</taxon>
        <taxon>Dikarya</taxon>
        <taxon>Ascomycota</taxon>
        <taxon>Saccharomycotina</taxon>
        <taxon>Dipodascomycetes</taxon>
        <taxon>Dipodascales</taxon>
        <taxon>Dipodascaceae</taxon>
        <taxon>Magnusiomyces</taxon>
    </lineage>
</organism>
<dbReference type="PANTHER" id="PTHR12810:SF0">
    <property type="entry name" value="SMALL RIBOSOMAL SUBUNIT PROTEIN MS29"/>
    <property type="match status" value="1"/>
</dbReference>
<dbReference type="Pfam" id="PF10236">
    <property type="entry name" value="DAP3"/>
    <property type="match status" value="1"/>
</dbReference>
<evidence type="ECO:0000256" key="6">
    <source>
        <dbReference type="ARBA" id="ARBA00023274"/>
    </source>
</evidence>
<evidence type="ECO:0000313" key="10">
    <source>
        <dbReference type="Proteomes" id="UP000398389"/>
    </source>
</evidence>
<evidence type="ECO:0000256" key="2">
    <source>
        <dbReference type="ARBA" id="ARBA00009863"/>
    </source>
</evidence>
<gene>
    <name evidence="9" type="ORF">SAPINGB_P003064</name>
</gene>
<dbReference type="EMBL" id="CABVLU010000002">
    <property type="protein sequence ID" value="VVT51340.1"/>
    <property type="molecule type" value="Genomic_DNA"/>
</dbReference>
<keyword evidence="6" id="KW-0687">Ribonucleoprotein</keyword>
<dbReference type="GO" id="GO:0003735">
    <property type="term" value="F:structural constituent of ribosome"/>
    <property type="evidence" value="ECO:0007669"/>
    <property type="project" value="TreeGrafter"/>
</dbReference>
<evidence type="ECO:0000256" key="1">
    <source>
        <dbReference type="ARBA" id="ARBA00004173"/>
    </source>
</evidence>
<comment type="subcellular location">
    <subcellularLocation>
        <location evidence="1">Mitochondrion</location>
    </subcellularLocation>
</comment>
<comment type="similarity">
    <text evidence="2">Belongs to the mitochondrion-specific ribosomal protein mS29 family.</text>
</comment>
<dbReference type="RefSeq" id="XP_031853673.1">
    <property type="nucleotide sequence ID" value="XM_031997782.1"/>
</dbReference>
<feature type="region of interest" description="Disordered" evidence="8">
    <location>
        <begin position="45"/>
        <end position="65"/>
    </location>
</feature>
<dbReference type="OrthoDB" id="274828at2759"/>
<feature type="compositionally biased region" description="Basic and acidic residues" evidence="8">
    <location>
        <begin position="56"/>
        <end position="65"/>
    </location>
</feature>
<evidence type="ECO:0000256" key="5">
    <source>
        <dbReference type="ARBA" id="ARBA00023128"/>
    </source>
</evidence>
<dbReference type="InterPro" id="IPR027417">
    <property type="entry name" value="P-loop_NTPase"/>
</dbReference>
<evidence type="ECO:0000256" key="4">
    <source>
        <dbReference type="ARBA" id="ARBA00022980"/>
    </source>
</evidence>
<name>A0A5E8BIG3_9ASCO</name>
<evidence type="ECO:0000256" key="3">
    <source>
        <dbReference type="ARBA" id="ARBA00022946"/>
    </source>
</evidence>
<evidence type="ECO:0000256" key="8">
    <source>
        <dbReference type="SAM" id="MobiDB-lite"/>
    </source>
</evidence>
<dbReference type="AlphaFoldDB" id="A0A5E8BIG3"/>
<evidence type="ECO:0000313" key="9">
    <source>
        <dbReference type="EMBL" id="VVT51340.1"/>
    </source>
</evidence>
<dbReference type="GeneID" id="43581882"/>
<dbReference type="InterPro" id="IPR019368">
    <property type="entry name" value="Ribosomal_mS29"/>
</dbReference>
<proteinExistence type="inferred from homology"/>
<reference evidence="9 10" key="1">
    <citation type="submission" date="2019-09" db="EMBL/GenBank/DDBJ databases">
        <authorList>
            <person name="Brejova B."/>
        </authorList>
    </citation>
    <scope>NUCLEOTIDE SEQUENCE [LARGE SCALE GENOMIC DNA]</scope>
</reference>
<keyword evidence="10" id="KW-1185">Reference proteome</keyword>